<feature type="compositionally biased region" description="Polar residues" evidence="6">
    <location>
        <begin position="186"/>
        <end position="197"/>
    </location>
</feature>
<feature type="compositionally biased region" description="Polar residues" evidence="6">
    <location>
        <begin position="1049"/>
        <end position="1058"/>
    </location>
</feature>
<evidence type="ECO:0000256" key="4">
    <source>
        <dbReference type="ARBA" id="ARBA00022786"/>
    </source>
</evidence>
<protein>
    <recommendedName>
        <fullName evidence="2">HECT-type E3 ubiquitin transferase</fullName>
        <ecNumber evidence="2">2.3.2.26</ecNumber>
    </recommendedName>
</protein>
<evidence type="ECO:0000313" key="8">
    <source>
        <dbReference type="EMBL" id="KAA0187271.1"/>
    </source>
</evidence>
<dbReference type="InterPro" id="IPR032353">
    <property type="entry name" value="AZUL"/>
</dbReference>
<feature type="region of interest" description="Disordered" evidence="6">
    <location>
        <begin position="1041"/>
        <end position="1066"/>
    </location>
</feature>
<dbReference type="SMART" id="SM00119">
    <property type="entry name" value="HECTc"/>
    <property type="match status" value="1"/>
</dbReference>
<dbReference type="SUPFAM" id="SSF56204">
    <property type="entry name" value="Hect, E3 ligase catalytic domain"/>
    <property type="match status" value="1"/>
</dbReference>
<feature type="domain" description="HECT" evidence="7">
    <location>
        <begin position="740"/>
        <end position="963"/>
    </location>
</feature>
<dbReference type="Gene3D" id="6.10.130.10">
    <property type="entry name" value="Ubiquitin-protein ligase E3A, N-terminal zinc-binding domain (AZUL)"/>
    <property type="match status" value="1"/>
</dbReference>
<dbReference type="Proteomes" id="UP000728185">
    <property type="component" value="Unassembled WGS sequence"/>
</dbReference>
<comment type="catalytic activity">
    <reaction evidence="1">
        <text>S-ubiquitinyl-[E2 ubiquitin-conjugating enzyme]-L-cysteine + [acceptor protein]-L-lysine = [E2 ubiquitin-conjugating enzyme]-L-cysteine + N(6)-ubiquitinyl-[acceptor protein]-L-lysine.</text>
        <dbReference type="EC" id="2.3.2.26"/>
    </reaction>
</comment>
<dbReference type="InterPro" id="IPR000569">
    <property type="entry name" value="HECT_dom"/>
</dbReference>
<evidence type="ECO:0000256" key="5">
    <source>
        <dbReference type="PROSITE-ProRule" id="PRU00104"/>
    </source>
</evidence>
<feature type="region of interest" description="Disordered" evidence="6">
    <location>
        <begin position="354"/>
        <end position="377"/>
    </location>
</feature>
<keyword evidence="3" id="KW-0808">Transferase</keyword>
<evidence type="ECO:0000256" key="6">
    <source>
        <dbReference type="SAM" id="MobiDB-lite"/>
    </source>
</evidence>
<dbReference type="EC" id="2.3.2.26" evidence="2"/>
<dbReference type="GO" id="GO:0061630">
    <property type="term" value="F:ubiquitin protein ligase activity"/>
    <property type="evidence" value="ECO:0007669"/>
    <property type="project" value="UniProtKB-EC"/>
</dbReference>
<keyword evidence="8" id="KW-0436">Ligase</keyword>
<sequence>NDPNYHVQRLIIRYFNQLLRGCSNPCCPNTNCASSPSFAHSNLDANRAAVLAMRLTADRAPLCYPSYLLDNPTPTSESNIAPTEDCVMSGDGEGDETLPACSEVRSEVVPSADTDAVLTAQEDDSFTHTASVGPVSLGDSIAAAEESSHNSVMTSREVTRLLMLLFDASENDDVGSSPGNDDYLTNDEQSSHTSRAITGSGRGSARESSSLPMGTSRLSSFNPFPGSVDPNTSANAETLKTLLSSSTASNGISPLMSSNSFSERESRTEGLTLAELEESIAIGRKDGDWSHLIGLLSAVFSSYEALSSSFPAHLDSNKTDISSDSLSCPGHCSLVASSQPRGDGSNEIRDVQVNRPEEAPMDEDETSAKLAGQKNHRVTVSNDRVTDALSSSSFSPSSSAQTKQTNSSYYVRPVCLSDVRSAWSMIFLLSERQAVVDALMRAVRRLVVSSLYQLLVTQTPEGLGESSCFASFAAPATNTTAPAVTPAGMITTSVSSSDSATLQGTQQRIINLFIILYECPFATDPLHFEHLLLNINRAATWLPELLQAQLCRAWAESVRLPLANSSVIPSPEQTNLWSLQRILLHQITLRCLTTDYNAPNEDKQICEAALVLRMVYYASLLAGQMDSPELLAQEELENREFESQLQTIRSNPRQDYVNYRSKDPFSELSFMKLPFLLETSSKSTLLYYDNRMRMLDERRGVVLQSFFVDIPELPFLKLHISRDRIVEDALLGLEIACLENPGDLKKQLLVEFEDEQGIDEGGLSKEFFQLIIEKIFDPVYGMFVLDEHCQTYWFNPVPLEDLDREYCLIGILLGLAIYNDVILDVHFPAVLYRKLVGKLGTYEDLKDARPDLFVGLQALLDYEDDDLQEAFDCYFVIYYQDPFGNTLSHELKPNGSSIPVTKENRQEFVNLYANFLLNESVKKQFNAFRRGFQMVVDESPLTFLFRPDEIELLVRGSGIIIDFLIVLANLMNEHRLIDESRPEFSCFNVVQLATSRAAELAAFESSVNVLTVGAATRLQRLPVRLRRRAASHRINRLPRRLHRHSSLPEDSTTAVQKGNQKRTKLKSRRYRRRKLRLLALAARLAPFVGLDADEEGERKPAWLPTHLWHAKRFHMINRWGWRLPYAPNNKVFKACQAAAKKQVVIS</sequence>
<evidence type="ECO:0000259" key="7">
    <source>
        <dbReference type="PROSITE" id="PS50237"/>
    </source>
</evidence>
<evidence type="ECO:0000313" key="9">
    <source>
        <dbReference type="Proteomes" id="UP000728185"/>
    </source>
</evidence>
<dbReference type="InterPro" id="IPR035983">
    <property type="entry name" value="Hect_E3_ubiquitin_ligase"/>
</dbReference>
<accession>A0A8E0RPD4</accession>
<dbReference type="InterPro" id="IPR044611">
    <property type="entry name" value="E3A/B/C-like"/>
</dbReference>
<dbReference type="GO" id="GO:0000209">
    <property type="term" value="P:protein polyubiquitination"/>
    <property type="evidence" value="ECO:0007669"/>
    <property type="project" value="InterPro"/>
</dbReference>
<dbReference type="Gene3D" id="3.90.1750.10">
    <property type="entry name" value="Hect, E3 ligase catalytic domains"/>
    <property type="match status" value="1"/>
</dbReference>
<dbReference type="InterPro" id="IPR042556">
    <property type="entry name" value="AZUL_sf"/>
</dbReference>
<feature type="compositionally biased region" description="Polar residues" evidence="6">
    <location>
        <begin position="211"/>
        <end position="222"/>
    </location>
</feature>
<proteinExistence type="predicted"/>
<comment type="caution">
    <text evidence="8">The sequence shown here is derived from an EMBL/GenBank/DDBJ whole genome shotgun (WGS) entry which is preliminary data.</text>
</comment>
<dbReference type="Pfam" id="PF16558">
    <property type="entry name" value="AZUL"/>
    <property type="match status" value="1"/>
</dbReference>
<feature type="non-terminal residue" evidence="8">
    <location>
        <position position="1"/>
    </location>
</feature>
<evidence type="ECO:0000256" key="1">
    <source>
        <dbReference type="ARBA" id="ARBA00000885"/>
    </source>
</evidence>
<gene>
    <name evidence="8" type="ORF">FBUS_08054</name>
</gene>
<dbReference type="Gene3D" id="3.30.2160.10">
    <property type="entry name" value="Hect, E3 ligase catalytic domain"/>
    <property type="match status" value="1"/>
</dbReference>
<evidence type="ECO:0000256" key="3">
    <source>
        <dbReference type="ARBA" id="ARBA00022679"/>
    </source>
</evidence>
<dbReference type="PANTHER" id="PTHR45700">
    <property type="entry name" value="UBIQUITIN-PROTEIN LIGASE E3C"/>
    <property type="match status" value="1"/>
</dbReference>
<dbReference type="Pfam" id="PF06978">
    <property type="entry name" value="POP1_N"/>
    <property type="match status" value="1"/>
</dbReference>
<dbReference type="OrthoDB" id="5981550at2759"/>
<dbReference type="AlphaFoldDB" id="A0A8E0RPD4"/>
<dbReference type="PROSITE" id="PS50237">
    <property type="entry name" value="HECT"/>
    <property type="match status" value="1"/>
</dbReference>
<keyword evidence="9" id="KW-1185">Reference proteome</keyword>
<organism evidence="8 9">
    <name type="scientific">Fasciolopsis buskii</name>
    <dbReference type="NCBI Taxonomy" id="27845"/>
    <lineage>
        <taxon>Eukaryota</taxon>
        <taxon>Metazoa</taxon>
        <taxon>Spiralia</taxon>
        <taxon>Lophotrochozoa</taxon>
        <taxon>Platyhelminthes</taxon>
        <taxon>Trematoda</taxon>
        <taxon>Digenea</taxon>
        <taxon>Plagiorchiida</taxon>
        <taxon>Echinostomata</taxon>
        <taxon>Echinostomatoidea</taxon>
        <taxon>Fasciolidae</taxon>
        <taxon>Fasciolopsis</taxon>
    </lineage>
</organism>
<dbReference type="EMBL" id="LUCM01009245">
    <property type="protein sequence ID" value="KAA0187271.1"/>
    <property type="molecule type" value="Genomic_DNA"/>
</dbReference>
<dbReference type="InterPro" id="IPR009723">
    <property type="entry name" value="Pop1_N"/>
</dbReference>
<reference evidence="8" key="1">
    <citation type="submission" date="2019-05" db="EMBL/GenBank/DDBJ databases">
        <title>Annotation for the trematode Fasciolopsis buski.</title>
        <authorList>
            <person name="Choi Y.-J."/>
        </authorList>
    </citation>
    <scope>NUCLEOTIDE SEQUENCE</scope>
    <source>
        <strain evidence="8">HT</strain>
        <tissue evidence="8">Whole worm</tissue>
    </source>
</reference>
<feature type="region of interest" description="Disordered" evidence="6">
    <location>
        <begin position="171"/>
        <end position="233"/>
    </location>
</feature>
<evidence type="ECO:0000256" key="2">
    <source>
        <dbReference type="ARBA" id="ARBA00012485"/>
    </source>
</evidence>
<name>A0A8E0RPD4_9TREM</name>
<keyword evidence="4 5" id="KW-0833">Ubl conjugation pathway</keyword>
<dbReference type="Pfam" id="PF00632">
    <property type="entry name" value="HECT"/>
    <property type="match status" value="1"/>
</dbReference>
<comment type="caution">
    <text evidence="5">Lacks conserved residue(s) required for the propagation of feature annotation.</text>
</comment>
<dbReference type="GO" id="GO:0016874">
    <property type="term" value="F:ligase activity"/>
    <property type="evidence" value="ECO:0007669"/>
    <property type="project" value="UniProtKB-KW"/>
</dbReference>
<dbReference type="FunFam" id="3.30.2160.10:FF:000004">
    <property type="entry name" value="probable E3 ubiquitin-protein ligase HERC4 isoform X1"/>
    <property type="match status" value="1"/>
</dbReference>
<dbReference type="PANTHER" id="PTHR45700:SF8">
    <property type="entry name" value="HECT-TYPE E3 UBIQUITIN TRANSFERASE"/>
    <property type="match status" value="1"/>
</dbReference>